<evidence type="ECO:0000313" key="1">
    <source>
        <dbReference type="EMBL" id="VAX25803.1"/>
    </source>
</evidence>
<accession>A0A3B1CM63</accession>
<organism evidence="1">
    <name type="scientific">hydrothermal vent metagenome</name>
    <dbReference type="NCBI Taxonomy" id="652676"/>
    <lineage>
        <taxon>unclassified sequences</taxon>
        <taxon>metagenomes</taxon>
        <taxon>ecological metagenomes</taxon>
    </lineage>
</organism>
<sequence length="257" mass="28685">MKTFLKTYILLFLSVTAVFAQGTAGTNAKYEYRTLIDMQTAGILEKGFAGLVFDIMPNGVLIAQIEAGAFNNFSFGISYGGSNVIGTGNISWYKWPAIYVKFRFMDETRVIPALAVGFDSQGKGVYDKELDRYQIKSPGFFLAASKNFELLGYFSIHGMINYTLERDDNDKDLNLAFGIEKTIGGPVSFYAEYDFAINDNNPLSFGEGKGYLNVGLRWSLAQGFTIGLDLRDLLSNQKLNAYRADRALYIEYISSIF</sequence>
<proteinExistence type="predicted"/>
<name>A0A3B1CM63_9ZZZZ</name>
<dbReference type="EMBL" id="UOGD01000310">
    <property type="protein sequence ID" value="VAX25803.1"/>
    <property type="molecule type" value="Genomic_DNA"/>
</dbReference>
<protein>
    <submittedName>
        <fullName evidence="1">Uncharacterized protein</fullName>
    </submittedName>
</protein>
<dbReference type="AlphaFoldDB" id="A0A3B1CM63"/>
<reference evidence="1" key="1">
    <citation type="submission" date="2018-06" db="EMBL/GenBank/DDBJ databases">
        <authorList>
            <person name="Zhirakovskaya E."/>
        </authorList>
    </citation>
    <scope>NUCLEOTIDE SEQUENCE</scope>
</reference>
<gene>
    <name evidence="1" type="ORF">MNBD_IGNAVI01-2877</name>
</gene>